<dbReference type="KEGG" id="mpp:MICPUCDRAFT_56762"/>
<feature type="region of interest" description="Disordered" evidence="1">
    <location>
        <begin position="152"/>
        <end position="199"/>
    </location>
</feature>
<evidence type="ECO:0000313" key="4">
    <source>
        <dbReference type="Proteomes" id="UP000001876"/>
    </source>
</evidence>
<keyword evidence="2" id="KW-0812">Transmembrane</keyword>
<feature type="region of interest" description="Disordered" evidence="1">
    <location>
        <begin position="242"/>
        <end position="374"/>
    </location>
</feature>
<feature type="region of interest" description="Disordered" evidence="1">
    <location>
        <begin position="487"/>
        <end position="525"/>
    </location>
</feature>
<keyword evidence="2" id="KW-0472">Membrane</keyword>
<keyword evidence="2" id="KW-1133">Transmembrane helix</keyword>
<accession>C1MN35</accession>
<feature type="compositionally biased region" description="Low complexity" evidence="1">
    <location>
        <begin position="491"/>
        <end position="502"/>
    </location>
</feature>
<dbReference type="Proteomes" id="UP000001876">
    <property type="component" value="Unassembled WGS sequence"/>
</dbReference>
<dbReference type="RefSeq" id="XP_003057511.1">
    <property type="nucleotide sequence ID" value="XM_003057465.1"/>
</dbReference>
<proteinExistence type="predicted"/>
<name>C1MN35_MICPC</name>
<organism evidence="4">
    <name type="scientific">Micromonas pusilla (strain CCMP1545)</name>
    <name type="common">Picoplanktonic green alga</name>
    <dbReference type="NCBI Taxonomy" id="564608"/>
    <lineage>
        <taxon>Eukaryota</taxon>
        <taxon>Viridiplantae</taxon>
        <taxon>Chlorophyta</taxon>
        <taxon>Mamiellophyceae</taxon>
        <taxon>Mamiellales</taxon>
        <taxon>Mamiellaceae</taxon>
        <taxon>Micromonas</taxon>
    </lineage>
</organism>
<evidence type="ECO:0000256" key="1">
    <source>
        <dbReference type="SAM" id="MobiDB-lite"/>
    </source>
</evidence>
<reference evidence="3 4" key="1">
    <citation type="journal article" date="2009" name="Science">
        <title>Green evolution and dynamic adaptations revealed by genomes of the marine picoeukaryotes Micromonas.</title>
        <authorList>
            <person name="Worden A.Z."/>
            <person name="Lee J.H."/>
            <person name="Mock T."/>
            <person name="Rouze P."/>
            <person name="Simmons M.P."/>
            <person name="Aerts A.L."/>
            <person name="Allen A.E."/>
            <person name="Cuvelier M.L."/>
            <person name="Derelle E."/>
            <person name="Everett M.V."/>
            <person name="Foulon E."/>
            <person name="Grimwood J."/>
            <person name="Gundlach H."/>
            <person name="Henrissat B."/>
            <person name="Napoli C."/>
            <person name="McDonald S.M."/>
            <person name="Parker M.S."/>
            <person name="Rombauts S."/>
            <person name="Salamov A."/>
            <person name="Von Dassow P."/>
            <person name="Badger J.H."/>
            <person name="Coutinho P.M."/>
            <person name="Demir E."/>
            <person name="Dubchak I."/>
            <person name="Gentemann C."/>
            <person name="Eikrem W."/>
            <person name="Gready J.E."/>
            <person name="John U."/>
            <person name="Lanier W."/>
            <person name="Lindquist E.A."/>
            <person name="Lucas S."/>
            <person name="Mayer K.F."/>
            <person name="Moreau H."/>
            <person name="Not F."/>
            <person name="Otillar R."/>
            <person name="Panaud O."/>
            <person name="Pangilinan J."/>
            <person name="Paulsen I."/>
            <person name="Piegu B."/>
            <person name="Poliakov A."/>
            <person name="Robbens S."/>
            <person name="Schmutz J."/>
            <person name="Toulza E."/>
            <person name="Wyss T."/>
            <person name="Zelensky A."/>
            <person name="Zhou K."/>
            <person name="Armbrust E.V."/>
            <person name="Bhattacharya D."/>
            <person name="Goodenough U.W."/>
            <person name="Van de Peer Y."/>
            <person name="Grigoriev I.V."/>
        </authorList>
    </citation>
    <scope>NUCLEOTIDE SEQUENCE [LARGE SCALE GENOMIC DNA]</scope>
    <source>
        <strain evidence="3 4">CCMP1545</strain>
    </source>
</reference>
<feature type="compositionally biased region" description="Low complexity" evidence="1">
    <location>
        <begin position="163"/>
        <end position="175"/>
    </location>
</feature>
<protein>
    <submittedName>
        <fullName evidence="3">Predicted protein</fullName>
    </submittedName>
</protein>
<gene>
    <name evidence="3" type="ORF">MICPUCDRAFT_56762</name>
</gene>
<dbReference type="GeneID" id="9682474"/>
<evidence type="ECO:0000256" key="2">
    <source>
        <dbReference type="SAM" id="Phobius"/>
    </source>
</evidence>
<evidence type="ECO:0000313" key="3">
    <source>
        <dbReference type="EMBL" id="EEH59156.1"/>
    </source>
</evidence>
<feature type="compositionally biased region" description="Acidic residues" evidence="1">
    <location>
        <begin position="265"/>
        <end position="279"/>
    </location>
</feature>
<feature type="compositionally biased region" description="Basic and acidic residues" evidence="1">
    <location>
        <begin position="506"/>
        <end position="515"/>
    </location>
</feature>
<dbReference type="AlphaFoldDB" id="C1MN35"/>
<feature type="compositionally biased region" description="Acidic residues" evidence="1">
    <location>
        <begin position="516"/>
        <end position="525"/>
    </location>
</feature>
<feature type="compositionally biased region" description="Basic residues" evidence="1">
    <location>
        <begin position="343"/>
        <end position="352"/>
    </location>
</feature>
<feature type="compositionally biased region" description="Gly residues" evidence="1">
    <location>
        <begin position="303"/>
        <end position="321"/>
    </location>
</feature>
<keyword evidence="4" id="KW-1185">Reference proteome</keyword>
<sequence length="525" mass="55179">MRPTRLRAPPDAALVLGRLETREGGCFDVVATRAAGARAAFPPLATATSCGDADADDADARRRFALRVDGAPDAIVLTVAARDTPNCVLARRTVRLAEATRAGAELRLTLPSAAAACAPSPFLLPFALAPFVALFAAACLAIATLAMRGVATTPRIPPRTPRRPAALTADAAAAPSSRELSRREEGFLRTPSEDDDDDDLCCARPGGFLDPDACDVDWAIHARVVPGLTRVEADDRDLVAAWLSSPPNAPPGLRTREQSPWSGTESDDDDDDDDDDETTETTTVAETEEEGEASGVVAATESVGGGGGGGGGGDGDGGGDGLECDETLSREDSPSTAPTERRRAGRGARRLRGGGGARRQQHETHPPSPFQLHMWGRHRDEDAKHILLDVSRCAKFVGAKLMMFTRGSLCQITGLPLRREAASAAARWSRRTETGTAVSDAETMDFGRMTFTARESHLSRTRAAAAAADADDARYAAAAAADGAFERARDAAAPPATTAGATSWWTRDRTGRLTKDDDDADAVGE</sequence>
<dbReference type="EMBL" id="GG663737">
    <property type="protein sequence ID" value="EEH59156.1"/>
    <property type="molecule type" value="Genomic_DNA"/>
</dbReference>
<feature type="transmembrane region" description="Helical" evidence="2">
    <location>
        <begin position="122"/>
        <end position="146"/>
    </location>
</feature>